<sequence length="1014" mass="117632">MASYFDMNEFSVEQLMALNSIIDSDNEIDERVEAIMADRNYRIVPDDKGKDPFEGERQFIDEVDRDMEVKKPRRLPLNYKGRRGIMPTWKYSERQKAKALLVEEAYQSLLSKGVQGLPPTMGGRWRADDPQVNEEIKRIENQRNPKTKRPRGRPPKAKTDPEVKVPKKRGRPPKVKSDAEVKIPKKRGRPPKAKSDADRSEGPGKFTIHVDLNKRPVRKAPEVPKGVAPWRPIPKPRTLRKPVRVSREVKEQPIVVTPEEHEIDPFGTYLEKPFHRKIETAANGAAVTYSITPHYMDPLDQMTASRQVVRGILVNELKRMGGLKYTETLKVRMSKEIGDGKTKKDSVYFKSKTGTATNFEDIESTAPQNQLTILSRIETFQNLGSNWIILNIESHYVNIAMYKPLKGSSYMKLPGDISNPNCGLINMKNNDNMCFLWSHVRHLNPKARRATTITQKDREFITNLDYKGIDFPVKISDIDKIERKNSINISVFGYKGKKQFYPIRNSKAKHDEHMELLLLGDSEGNSHYVLIKDVNRMLFSVSKHTNKKHFCLHCLHSCVSEEVLEKHKETCLEVNGTQAVNLPKEGTKIKFKNHRNSMPVPFVIYADFESILVPEERKVESENPEDKSSTDLYQTHKACSFGLNTVCHYDDKYSGEYKSYVGEDAALVFQKTVLKESFRCREMVNNIYKKKMIITPKQEAEFWMVRNCSICGNDLGEDRVRDHDHVTGMYRGAAHNICNLKYRITWKVPVVFHNLRGYDSHLIMQEIGKFKMNINVVPNNMEKYISFSLGKNLVFIDSIQFMASSLEALVSNLSPEDFRIVGKRWKGEDFNLVTQKGVFPYEFLDNISKLNTEGPPSRDKFYSSLYESEVKEEDYQRAQKVWDHFTMKTMRDYHDLYLETDVFLLADVFENFRRTSLESYKLDPAHYMSAPGLSWDAFLKKSGEEIELVSDMDMFQFFEKDLKYDFHYNTIKREYGNSSRLLFTDTDSLMYELKTDDVYENFKRIGEEQNCWDN</sequence>
<dbReference type="PANTHER" id="PTHR31511:SF12">
    <property type="entry name" value="RHO TERMINATION FACTOR N-TERMINAL DOMAIN-CONTAINING PROTEIN"/>
    <property type="match status" value="1"/>
</dbReference>
<dbReference type="InterPro" id="IPR012337">
    <property type="entry name" value="RNaseH-like_sf"/>
</dbReference>
<proteinExistence type="predicted"/>
<accession>A0A6S7IYT4</accession>
<dbReference type="InterPro" id="IPR044925">
    <property type="entry name" value="His-Me_finger_sf"/>
</dbReference>
<dbReference type="InterPro" id="IPR017956">
    <property type="entry name" value="AT_hook_DNA-bd_motif"/>
</dbReference>
<feature type="region of interest" description="Disordered" evidence="1">
    <location>
        <begin position="136"/>
        <end position="207"/>
    </location>
</feature>
<dbReference type="Proteomes" id="UP001152795">
    <property type="component" value="Unassembled WGS sequence"/>
</dbReference>
<organism evidence="2 3">
    <name type="scientific">Paramuricea clavata</name>
    <name type="common">Red gorgonian</name>
    <name type="synonym">Violescent sea-whip</name>
    <dbReference type="NCBI Taxonomy" id="317549"/>
    <lineage>
        <taxon>Eukaryota</taxon>
        <taxon>Metazoa</taxon>
        <taxon>Cnidaria</taxon>
        <taxon>Anthozoa</taxon>
        <taxon>Octocorallia</taxon>
        <taxon>Malacalcyonacea</taxon>
        <taxon>Plexauridae</taxon>
        <taxon>Paramuricea</taxon>
    </lineage>
</organism>
<dbReference type="SUPFAM" id="SSF54060">
    <property type="entry name" value="His-Me finger endonucleases"/>
    <property type="match status" value="1"/>
</dbReference>
<feature type="compositionally biased region" description="Basic residues" evidence="1">
    <location>
        <begin position="145"/>
        <end position="156"/>
    </location>
</feature>
<dbReference type="SUPFAM" id="SSF53098">
    <property type="entry name" value="Ribonuclease H-like"/>
    <property type="match status" value="1"/>
</dbReference>
<evidence type="ECO:0000313" key="3">
    <source>
        <dbReference type="Proteomes" id="UP001152795"/>
    </source>
</evidence>
<comment type="caution">
    <text evidence="2">The sequence shown here is derived from an EMBL/GenBank/DDBJ whole genome shotgun (WGS) entry which is preliminary data.</text>
</comment>
<name>A0A6S7IYT4_PARCT</name>
<dbReference type="Pfam" id="PF02178">
    <property type="entry name" value="AT_hook"/>
    <property type="match status" value="3"/>
</dbReference>
<protein>
    <submittedName>
        <fullName evidence="2">Gastrula zinc finger</fullName>
    </submittedName>
</protein>
<dbReference type="SMART" id="SM00384">
    <property type="entry name" value="AT_hook"/>
    <property type="match status" value="3"/>
</dbReference>
<evidence type="ECO:0000256" key="1">
    <source>
        <dbReference type="SAM" id="MobiDB-lite"/>
    </source>
</evidence>
<evidence type="ECO:0000313" key="2">
    <source>
        <dbReference type="EMBL" id="CAB4023167.1"/>
    </source>
</evidence>
<gene>
    <name evidence="2" type="ORF">PACLA_8A012290</name>
</gene>
<dbReference type="AlphaFoldDB" id="A0A6S7IYT4"/>
<dbReference type="PANTHER" id="PTHR31511">
    <property type="entry name" value="PROTEIN CBG23764"/>
    <property type="match status" value="1"/>
</dbReference>
<dbReference type="GO" id="GO:0003677">
    <property type="term" value="F:DNA binding"/>
    <property type="evidence" value="ECO:0007669"/>
    <property type="project" value="InterPro"/>
</dbReference>
<dbReference type="OrthoDB" id="5976830at2759"/>
<keyword evidence="3" id="KW-1185">Reference proteome</keyword>
<dbReference type="PRINTS" id="PR00929">
    <property type="entry name" value="ATHOOK"/>
</dbReference>
<reference evidence="2" key="1">
    <citation type="submission" date="2020-04" db="EMBL/GenBank/DDBJ databases">
        <authorList>
            <person name="Alioto T."/>
            <person name="Alioto T."/>
            <person name="Gomez Garrido J."/>
        </authorList>
    </citation>
    <scope>NUCLEOTIDE SEQUENCE</scope>
    <source>
        <strain evidence="2">A484AB</strain>
    </source>
</reference>
<dbReference type="EMBL" id="CACRXK020012352">
    <property type="protein sequence ID" value="CAB4023167.1"/>
    <property type="molecule type" value="Genomic_DNA"/>
</dbReference>
<feature type="compositionally biased region" description="Basic and acidic residues" evidence="1">
    <location>
        <begin position="193"/>
        <end position="202"/>
    </location>
</feature>